<dbReference type="PANTHER" id="PTHR45458">
    <property type="entry name" value="SHORT-CHAIN DEHYDROGENASE/REDUCTASE SDR"/>
    <property type="match status" value="1"/>
</dbReference>
<proteinExistence type="predicted"/>
<dbReference type="Pfam" id="PF00106">
    <property type="entry name" value="adh_short"/>
    <property type="match status" value="1"/>
</dbReference>
<evidence type="ECO:0000313" key="1">
    <source>
        <dbReference type="EMBL" id="JAC78128.1"/>
    </source>
</evidence>
<dbReference type="InterPro" id="IPR052184">
    <property type="entry name" value="SDR_enzymes"/>
</dbReference>
<dbReference type="PANTHER" id="PTHR45458:SF2">
    <property type="entry name" value="OXIDOREDUCTASE, SHORT CHAIN DEHYDROGENASE_REDUCTASE FAMILY SUPERFAMILY (AFU_ORTHOLOGUE AFUA_3G13450)"/>
    <property type="match status" value="1"/>
</dbReference>
<dbReference type="PRINTS" id="PR00081">
    <property type="entry name" value="GDHRDH"/>
</dbReference>
<dbReference type="GO" id="GO:0016616">
    <property type="term" value="F:oxidoreductase activity, acting on the CH-OH group of donors, NAD or NADP as acceptor"/>
    <property type="evidence" value="ECO:0007669"/>
    <property type="project" value="TreeGrafter"/>
</dbReference>
<protein>
    <submittedName>
        <fullName evidence="1">Short-chain dehydrogenase reductase</fullName>
    </submittedName>
</protein>
<dbReference type="Gene3D" id="3.40.50.720">
    <property type="entry name" value="NAD(P)-binding Rossmann-like Domain"/>
    <property type="match status" value="1"/>
</dbReference>
<dbReference type="EMBL" id="GBEZ01007326">
    <property type="protein sequence ID" value="JAC78128.1"/>
    <property type="molecule type" value="Transcribed_RNA"/>
</dbReference>
<reference evidence="1" key="1">
    <citation type="submission" date="2014-05" db="EMBL/GenBank/DDBJ databases">
        <title>The transcriptome of the halophilic microalga Tetraselmis sp. GSL018 isolated from the Great Salt Lake, Utah.</title>
        <authorList>
            <person name="Jinkerson R.E."/>
            <person name="D'Adamo S."/>
            <person name="Posewitz M.C."/>
        </authorList>
    </citation>
    <scope>NUCLEOTIDE SEQUENCE</scope>
    <source>
        <strain evidence="1">GSL018</strain>
    </source>
</reference>
<dbReference type="InterPro" id="IPR002347">
    <property type="entry name" value="SDR_fam"/>
</dbReference>
<dbReference type="AlphaFoldDB" id="A0A061S1Q3"/>
<gene>
    <name evidence="1" type="ORF">TSPGSL018_15965</name>
</gene>
<name>A0A061S1Q3_9CHLO</name>
<sequence>MRFAGIAPRISTSLAAGTHKSSALACVWRSDSGLRSGFQQKGNPTMRKMQVAASSEAYSMADQVARHAKAKEEGNKRVLDIDSVYDPSFLKGLRVLVTGASRGLGYELAKECASRGATVIAANRADNPELASLEGVQQLFVDVTDEEACRKLASQIDKPIDIVINNAGYFYRPLETIENLNFAEELKMIDICAVGPLRVTAALFNAGLLKAGARVAMITSQGGSIAWRTVQNPSGHDFGHHMSKAAANMMGVLLNQELRGRGVMVTNLHPGFNRTDMTEKYKEAWDVEGAVEPSVGAKRVMHEISRMTPETAGGFVNCEDGLSIPW</sequence>
<accession>A0A061S1Q3</accession>
<dbReference type="InterPro" id="IPR036291">
    <property type="entry name" value="NAD(P)-bd_dom_sf"/>
</dbReference>
<organism evidence="1">
    <name type="scientific">Tetraselmis sp. GSL018</name>
    <dbReference type="NCBI Taxonomy" id="582737"/>
    <lineage>
        <taxon>Eukaryota</taxon>
        <taxon>Viridiplantae</taxon>
        <taxon>Chlorophyta</taxon>
        <taxon>core chlorophytes</taxon>
        <taxon>Chlorodendrophyceae</taxon>
        <taxon>Chlorodendrales</taxon>
        <taxon>Chlorodendraceae</taxon>
        <taxon>Tetraselmis</taxon>
    </lineage>
</organism>
<dbReference type="SUPFAM" id="SSF51735">
    <property type="entry name" value="NAD(P)-binding Rossmann-fold domains"/>
    <property type="match status" value="1"/>
</dbReference>